<organism evidence="7 8">
    <name type="scientific">Phormidesmis priestleyi</name>
    <dbReference type="NCBI Taxonomy" id="268141"/>
    <lineage>
        <taxon>Bacteria</taxon>
        <taxon>Bacillati</taxon>
        <taxon>Cyanobacteriota</taxon>
        <taxon>Cyanophyceae</taxon>
        <taxon>Leptolyngbyales</taxon>
        <taxon>Leptolyngbyaceae</taxon>
        <taxon>Phormidesmis</taxon>
    </lineage>
</organism>
<proteinExistence type="predicted"/>
<evidence type="ECO:0000256" key="6">
    <source>
        <dbReference type="SAM" id="MobiDB-lite"/>
    </source>
</evidence>
<name>A0A2W4XIK8_9CYAN</name>
<feature type="region of interest" description="Disordered" evidence="6">
    <location>
        <begin position="162"/>
        <end position="193"/>
    </location>
</feature>
<dbReference type="Proteomes" id="UP000249794">
    <property type="component" value="Unassembled WGS sequence"/>
</dbReference>
<dbReference type="GO" id="GO:0017089">
    <property type="term" value="F:glycolipid transfer activity"/>
    <property type="evidence" value="ECO:0007669"/>
    <property type="project" value="TreeGrafter"/>
</dbReference>
<comment type="caution">
    <text evidence="7">The sequence shown here is derived from an EMBL/GenBank/DDBJ whole genome shotgun (WGS) entry which is preliminary data.</text>
</comment>
<dbReference type="Pfam" id="PF06835">
    <property type="entry name" value="LptC"/>
    <property type="match status" value="2"/>
</dbReference>
<evidence type="ECO:0000256" key="5">
    <source>
        <dbReference type="ARBA" id="ARBA00023136"/>
    </source>
</evidence>
<gene>
    <name evidence="7" type="primary">lptC</name>
    <name evidence="7" type="ORF">DCF15_07565</name>
</gene>
<dbReference type="PANTHER" id="PTHR37481:SF1">
    <property type="entry name" value="LIPOPOLYSACCHARIDE EXPORT SYSTEM PROTEIN LPTC"/>
    <property type="match status" value="1"/>
</dbReference>
<evidence type="ECO:0000256" key="4">
    <source>
        <dbReference type="ARBA" id="ARBA00022989"/>
    </source>
</evidence>
<dbReference type="NCBIfam" id="TIGR04409">
    <property type="entry name" value="LptC_YrbK"/>
    <property type="match status" value="1"/>
</dbReference>
<evidence type="ECO:0000256" key="1">
    <source>
        <dbReference type="ARBA" id="ARBA00022475"/>
    </source>
</evidence>
<sequence>MWRAKGAVKINRWYRGTAIAAAVVVLIVALRTCSTDPKLANSSSDDAIKAELTLQTVTLEQPDADGTLLWRLKAKSVKYSPDSQKAELVDLDGEFFQAGKTIYTVTADQGEVQQNGETLFLQGHLVAKSLEDKLTLESERLRWQPKQDLLVMGNFKDEKFTEAVPSDTPSADAGNGDANSAPATPTEPLSDPLSMDEIESSQALLGAQSAETASDFDREAFIASFDPGNEGSQLSFDRSKQAPVIGFTPTVEALAKVVVVSNQDNRVDLLGGVLARSKDTPWMTFASQSLAWFTQREVIEAKQPIKVEQYESKAYETVSDRLIGAKGQVQLAENIVTLENSVQLDQFAQALKVQSEQAIWDVDAQTVALDQPVEIEKRDRQINASANKANLDLEKQIVYLIGDVRARGKENDSRLFADSVTWQTNSQEIEAEGNVSYQQAANPEVSLKGPKAVGNLEQGTVVITGGPEGEVVTEIVPGNL</sequence>
<dbReference type="InterPro" id="IPR052363">
    <property type="entry name" value="LPS_export_LptC"/>
</dbReference>
<dbReference type="GO" id="GO:0030288">
    <property type="term" value="C:outer membrane-bounded periplasmic space"/>
    <property type="evidence" value="ECO:0007669"/>
    <property type="project" value="TreeGrafter"/>
</dbReference>
<protein>
    <submittedName>
        <fullName evidence="7">LPS export ABC transporter periplasmic protein LptC</fullName>
    </submittedName>
</protein>
<accession>A0A2W4XIK8</accession>
<keyword evidence="4" id="KW-1133">Transmembrane helix</keyword>
<dbReference type="EMBL" id="QBMP01000057">
    <property type="protein sequence ID" value="PZO57153.1"/>
    <property type="molecule type" value="Genomic_DNA"/>
</dbReference>
<keyword evidence="3" id="KW-0812">Transmembrane</keyword>
<evidence type="ECO:0000256" key="2">
    <source>
        <dbReference type="ARBA" id="ARBA00022519"/>
    </source>
</evidence>
<keyword evidence="2" id="KW-0997">Cell inner membrane</keyword>
<reference evidence="8" key="1">
    <citation type="submission" date="2018-04" db="EMBL/GenBank/DDBJ databases">
        <authorList>
            <person name="Cornet L."/>
        </authorList>
    </citation>
    <scope>NUCLEOTIDE SEQUENCE [LARGE SCALE GENOMIC DNA]</scope>
</reference>
<dbReference type="InterPro" id="IPR010664">
    <property type="entry name" value="LipoPS_assembly_LptC-rel"/>
</dbReference>
<keyword evidence="5" id="KW-0472">Membrane</keyword>
<dbReference type="PANTHER" id="PTHR37481">
    <property type="entry name" value="LIPOPOLYSACCHARIDE EXPORT SYSTEM PROTEIN LPTC"/>
    <property type="match status" value="1"/>
</dbReference>
<evidence type="ECO:0000313" key="7">
    <source>
        <dbReference type="EMBL" id="PZO57153.1"/>
    </source>
</evidence>
<evidence type="ECO:0000256" key="3">
    <source>
        <dbReference type="ARBA" id="ARBA00022692"/>
    </source>
</evidence>
<dbReference type="GO" id="GO:0005886">
    <property type="term" value="C:plasma membrane"/>
    <property type="evidence" value="ECO:0007669"/>
    <property type="project" value="InterPro"/>
</dbReference>
<keyword evidence="1" id="KW-1003">Cell membrane</keyword>
<evidence type="ECO:0000313" key="8">
    <source>
        <dbReference type="Proteomes" id="UP000249794"/>
    </source>
</evidence>
<dbReference type="InterPro" id="IPR026265">
    <property type="entry name" value="LptC"/>
</dbReference>
<dbReference type="AlphaFoldDB" id="A0A2W4XIK8"/>
<reference evidence="7 8" key="2">
    <citation type="submission" date="2018-06" db="EMBL/GenBank/DDBJ databases">
        <title>Metagenomic assembly of (sub)arctic Cyanobacteria and their associated microbiome from non-axenic cultures.</title>
        <authorList>
            <person name="Baurain D."/>
        </authorList>
    </citation>
    <scope>NUCLEOTIDE SEQUENCE [LARGE SCALE GENOMIC DNA]</scope>
    <source>
        <strain evidence="7">ULC027bin1</strain>
    </source>
</reference>
<dbReference type="Gene3D" id="2.60.450.10">
    <property type="entry name" value="Lipopolysaccharide (LPS) transport protein A like domain"/>
    <property type="match status" value="2"/>
</dbReference>
<dbReference type="GO" id="GO:0015221">
    <property type="term" value="F:lipopolysaccharide transmembrane transporter activity"/>
    <property type="evidence" value="ECO:0007669"/>
    <property type="project" value="InterPro"/>
</dbReference>